<protein>
    <submittedName>
        <fullName evidence="2">LPS biosynthesis protein WbpP</fullName>
    </submittedName>
</protein>
<reference evidence="3" key="1">
    <citation type="submission" date="2017-05" db="EMBL/GenBank/DDBJ databases">
        <title>Complete and WGS of Bordetella genogroups.</title>
        <authorList>
            <person name="Spilker T."/>
            <person name="Lipuma J."/>
        </authorList>
    </citation>
    <scope>NUCLEOTIDE SEQUENCE [LARGE SCALE GENOMIC DNA]</scope>
    <source>
        <strain evidence="3">AU8856</strain>
    </source>
</reference>
<dbReference type="Pfam" id="PF01370">
    <property type="entry name" value="Epimerase"/>
    <property type="match status" value="1"/>
</dbReference>
<dbReference type="PRINTS" id="PR01713">
    <property type="entry name" value="NUCEPIMERASE"/>
</dbReference>
<sequence>MNSTGFESDAAIPAWLLDETQRDLREEMLSRRRRWLVTGAAGFIGSNLVETLLLLGQEVHGLDNFSTGHRRNLDEVRGNVGERLWASFTLHEADIRDMAACEQAVGQVDYVLHQAALGSVPRSVKDPVTSHDVNVSGFLNMLDAARRAAVRGFVYAASSSTYGDEPNLPKREDRIGKPLSPYAVTKLVDELYADVFSRTYGFASTGLRYFNVFGPRQDPNGAYAAVIPKWISSMIEAEAVQINGDGETSRDFCFVGNVVQANLRAALRQETRASEVYNVAVGGRTTLNDLFGIIRDGLAARGFEYARSAEYRPFREGDVRHSQADVSKAQAGIGYEPLVDLRRGMNEALPWYIGFLTSRVAA</sequence>
<dbReference type="InterPro" id="IPR001509">
    <property type="entry name" value="Epimerase_deHydtase"/>
</dbReference>
<dbReference type="EMBL" id="NEVS01000004">
    <property type="protein sequence ID" value="OZI62037.1"/>
    <property type="molecule type" value="Genomic_DNA"/>
</dbReference>
<dbReference type="Proteomes" id="UP000215767">
    <property type="component" value="Unassembled WGS sequence"/>
</dbReference>
<dbReference type="Gene3D" id="3.40.50.720">
    <property type="entry name" value="NAD(P)-binding Rossmann-like Domain"/>
    <property type="match status" value="1"/>
</dbReference>
<dbReference type="PANTHER" id="PTHR43245">
    <property type="entry name" value="BIFUNCTIONAL POLYMYXIN RESISTANCE PROTEIN ARNA"/>
    <property type="match status" value="1"/>
</dbReference>
<proteinExistence type="predicted"/>
<evidence type="ECO:0000259" key="1">
    <source>
        <dbReference type="Pfam" id="PF01370"/>
    </source>
</evidence>
<name>A0A261UKI1_9BORD</name>
<organism evidence="2 3">
    <name type="scientific">Bordetella genomosp. 11</name>
    <dbReference type="NCBI Taxonomy" id="1416808"/>
    <lineage>
        <taxon>Bacteria</taxon>
        <taxon>Pseudomonadati</taxon>
        <taxon>Pseudomonadota</taxon>
        <taxon>Betaproteobacteria</taxon>
        <taxon>Burkholderiales</taxon>
        <taxon>Alcaligenaceae</taxon>
        <taxon>Bordetella</taxon>
    </lineage>
</organism>
<dbReference type="AlphaFoldDB" id="A0A261UKI1"/>
<gene>
    <name evidence="2" type="ORF">CAL28_22670</name>
</gene>
<dbReference type="OrthoDB" id="9769113at2"/>
<dbReference type="SUPFAM" id="SSF51735">
    <property type="entry name" value="NAD(P)-binding Rossmann-fold domains"/>
    <property type="match status" value="1"/>
</dbReference>
<dbReference type="PANTHER" id="PTHR43245:SF13">
    <property type="entry name" value="UDP-D-APIOSE_UDP-D-XYLOSE SYNTHASE 2"/>
    <property type="match status" value="1"/>
</dbReference>
<dbReference type="InterPro" id="IPR036291">
    <property type="entry name" value="NAD(P)-bd_dom_sf"/>
</dbReference>
<feature type="domain" description="NAD-dependent epimerase/dehydratase" evidence="1">
    <location>
        <begin position="35"/>
        <end position="280"/>
    </location>
</feature>
<evidence type="ECO:0000313" key="2">
    <source>
        <dbReference type="EMBL" id="OZI62037.1"/>
    </source>
</evidence>
<accession>A0A261UKI1</accession>
<evidence type="ECO:0000313" key="3">
    <source>
        <dbReference type="Proteomes" id="UP000215767"/>
    </source>
</evidence>
<keyword evidence="3" id="KW-1185">Reference proteome</keyword>
<dbReference type="InterPro" id="IPR050177">
    <property type="entry name" value="Lipid_A_modif_metabolic_enz"/>
</dbReference>
<dbReference type="Gene3D" id="3.90.25.10">
    <property type="entry name" value="UDP-galactose 4-epimerase, domain 1"/>
    <property type="match status" value="1"/>
</dbReference>
<dbReference type="CDD" id="cd05256">
    <property type="entry name" value="UDP_AE_SDR_e"/>
    <property type="match status" value="1"/>
</dbReference>
<comment type="caution">
    <text evidence="2">The sequence shown here is derived from an EMBL/GenBank/DDBJ whole genome shotgun (WGS) entry which is preliminary data.</text>
</comment>